<feature type="compositionally biased region" description="Acidic residues" evidence="8">
    <location>
        <begin position="60"/>
        <end position="78"/>
    </location>
</feature>
<dbReference type="PANTHER" id="PTHR18359">
    <property type="entry name" value="WD-REPEAT PROTEIN-RELATED"/>
    <property type="match status" value="1"/>
</dbReference>
<feature type="repeat" description="WD" evidence="7">
    <location>
        <begin position="368"/>
        <end position="397"/>
    </location>
</feature>
<evidence type="ECO:0000256" key="4">
    <source>
        <dbReference type="ARBA" id="ARBA00022737"/>
    </source>
</evidence>
<evidence type="ECO:0000313" key="9">
    <source>
        <dbReference type="EMBL" id="KOO22214.1"/>
    </source>
</evidence>
<keyword evidence="2" id="KW-0698">rRNA processing</keyword>
<dbReference type="GO" id="GO:0006364">
    <property type="term" value="P:rRNA processing"/>
    <property type="evidence" value="ECO:0007669"/>
    <property type="project" value="UniProtKB-KW"/>
</dbReference>
<evidence type="ECO:0000256" key="6">
    <source>
        <dbReference type="ARBA" id="ARBA00025767"/>
    </source>
</evidence>
<dbReference type="GO" id="GO:0034388">
    <property type="term" value="C:Pwp2p-containing subcomplex of 90S preribosome"/>
    <property type="evidence" value="ECO:0007669"/>
    <property type="project" value="TreeGrafter"/>
</dbReference>
<dbReference type="OrthoDB" id="1935146at2759"/>
<comment type="caution">
    <text evidence="9">The sequence shown here is derived from an EMBL/GenBank/DDBJ whole genome shotgun (WGS) entry which is preliminary data.</text>
</comment>
<proteinExistence type="inferred from homology"/>
<dbReference type="PROSITE" id="PS50082">
    <property type="entry name" value="WD_REPEATS_2"/>
    <property type="match status" value="1"/>
</dbReference>
<reference evidence="10" key="1">
    <citation type="journal article" date="2015" name="PLoS Genet.">
        <title>Genome Sequence and Transcriptome Analyses of Chrysochromulina tobin: Metabolic Tools for Enhanced Algal Fitness in the Prominent Order Prymnesiales (Haptophyceae).</title>
        <authorList>
            <person name="Hovde B.T."/>
            <person name="Deodato C.R."/>
            <person name="Hunsperger H.M."/>
            <person name="Ryken S.A."/>
            <person name="Yost W."/>
            <person name="Jha R.K."/>
            <person name="Patterson J."/>
            <person name="Monnat R.J. Jr."/>
            <person name="Barlow S.B."/>
            <person name="Starkenburg S.R."/>
            <person name="Cattolico R.A."/>
        </authorList>
    </citation>
    <scope>NUCLEOTIDE SEQUENCE</scope>
    <source>
        <strain evidence="10">CCMP291</strain>
    </source>
</reference>
<dbReference type="SUPFAM" id="SSF50978">
    <property type="entry name" value="WD40 repeat-like"/>
    <property type="match status" value="1"/>
</dbReference>
<dbReference type="InterPro" id="IPR036322">
    <property type="entry name" value="WD40_repeat_dom_sf"/>
</dbReference>
<comment type="subcellular location">
    <subcellularLocation>
        <location evidence="1">Nucleus</location>
        <location evidence="1">Nucleolus</location>
    </subcellularLocation>
</comment>
<keyword evidence="5" id="KW-0539">Nucleus</keyword>
<dbReference type="Proteomes" id="UP000037460">
    <property type="component" value="Unassembled WGS sequence"/>
</dbReference>
<dbReference type="Pfam" id="PF00400">
    <property type="entry name" value="WD40"/>
    <property type="match status" value="3"/>
</dbReference>
<evidence type="ECO:0000256" key="2">
    <source>
        <dbReference type="ARBA" id="ARBA00022552"/>
    </source>
</evidence>
<feature type="region of interest" description="Disordered" evidence="8">
    <location>
        <begin position="158"/>
        <end position="187"/>
    </location>
</feature>
<evidence type="ECO:0000256" key="3">
    <source>
        <dbReference type="ARBA" id="ARBA00022574"/>
    </source>
</evidence>
<dbReference type="EMBL" id="JWZX01003301">
    <property type="protein sequence ID" value="KOO22214.1"/>
    <property type="molecule type" value="Genomic_DNA"/>
</dbReference>
<keyword evidence="10" id="KW-1185">Reference proteome</keyword>
<dbReference type="PANTHER" id="PTHR18359:SF0">
    <property type="entry name" value="U3 SMALL NUCLEOLAR RNA-ASSOCIATED PROTEIN 18 HOMOLOG"/>
    <property type="match status" value="1"/>
</dbReference>
<evidence type="ECO:0000256" key="1">
    <source>
        <dbReference type="ARBA" id="ARBA00004604"/>
    </source>
</evidence>
<organism evidence="9 10">
    <name type="scientific">Chrysochromulina tobinii</name>
    <dbReference type="NCBI Taxonomy" id="1460289"/>
    <lineage>
        <taxon>Eukaryota</taxon>
        <taxon>Haptista</taxon>
        <taxon>Haptophyta</taxon>
        <taxon>Prymnesiophyceae</taxon>
        <taxon>Prymnesiales</taxon>
        <taxon>Chrysochromulinaceae</taxon>
        <taxon>Chrysochromulina</taxon>
    </lineage>
</organism>
<evidence type="ECO:0000256" key="8">
    <source>
        <dbReference type="SAM" id="MobiDB-lite"/>
    </source>
</evidence>
<accession>A0A0M0J6H1</accession>
<dbReference type="InterPro" id="IPR015943">
    <property type="entry name" value="WD40/YVTN_repeat-like_dom_sf"/>
</dbReference>
<comment type="similarity">
    <text evidence="6">Belongs to the WD repeat UTP18 family.</text>
</comment>
<feature type="compositionally biased region" description="Basic residues" evidence="8">
    <location>
        <begin position="21"/>
        <end position="41"/>
    </location>
</feature>
<dbReference type="InterPro" id="IPR001680">
    <property type="entry name" value="WD40_rpt"/>
</dbReference>
<dbReference type="GO" id="GO:0032040">
    <property type="term" value="C:small-subunit processome"/>
    <property type="evidence" value="ECO:0007669"/>
    <property type="project" value="TreeGrafter"/>
</dbReference>
<gene>
    <name evidence="9" type="ORF">Ctob_002304</name>
</gene>
<feature type="region of interest" description="Disordered" evidence="8">
    <location>
        <begin position="21"/>
        <end position="108"/>
    </location>
</feature>
<evidence type="ECO:0000256" key="5">
    <source>
        <dbReference type="ARBA" id="ARBA00023242"/>
    </source>
</evidence>
<dbReference type="Gene3D" id="2.130.10.10">
    <property type="entry name" value="YVTN repeat-like/Quinoprotein amine dehydrogenase"/>
    <property type="match status" value="1"/>
</dbReference>
<evidence type="ECO:0000256" key="7">
    <source>
        <dbReference type="PROSITE-ProRule" id="PRU00221"/>
    </source>
</evidence>
<evidence type="ECO:0000313" key="10">
    <source>
        <dbReference type="Proteomes" id="UP000037460"/>
    </source>
</evidence>
<keyword evidence="3 7" id="KW-0853">WD repeat</keyword>
<dbReference type="SMART" id="SM00320">
    <property type="entry name" value="WD40"/>
    <property type="match status" value="5"/>
</dbReference>
<protein>
    <submittedName>
        <fullName evidence="9">U3 small nucleolar RNA-associated protein 18-like protein</fullName>
    </submittedName>
</protein>
<keyword evidence="4" id="KW-0677">Repeat</keyword>
<dbReference type="InterPro" id="IPR045161">
    <property type="entry name" value="Utp18"/>
</dbReference>
<name>A0A0M0J6H1_9EUKA</name>
<dbReference type="AlphaFoldDB" id="A0A0M0J6H1"/>
<sequence>MDDIFEIDASGDSDLRLKLARVPKPHKLTPKMTTKQKRRRLLEHEKELSELVFQSSADVPDADDEEQPEALDSDDDDALPVLPQASSLQAAWVDEDDEDQIIDVSGNDKGKSRLRKLRTSRAQTALGGAEYAAKLRQQFSSVNPDVSWAALPDKPARRAKHTRFDGEAAVDAEGAREEAAGVEEEEEPIDFLRSAEPVFGVSATLPRDVLSVRRLTDLNAQERNVSLTQAVEWHPNGKLALTAGPDKTLRLFRTDGADNPKLQSIHLPKLPIQSATFSHDGAQVFMVGRAKHWAVFDLHSGAVHAIPGLAGRTDKAFHTVLACPAGGTLALLAESGAVLLVSAASKQLIATLQPAGGGSKFATQCSCFSADGEYLYTSGEGSTVRVWDLRRRCCVHTWSDRGGLRVTSLAASPDGAQLAAGSDSGAVNLYRTADAQLQAKPRSLKEFLNLTSAVTTLAYHPSSELLGFASKYTRRAMRVAHVAAGQVFANWPTGRSPLNYVQATAFAPHSGYMAIGNDQGKVLLYQLNHFAGM</sequence>